<accession>A0A166LSJ8</accession>
<reference evidence="1 2" key="1">
    <citation type="submission" date="2015-06" db="EMBL/GenBank/DDBJ databases">
        <title>Survival trade-offs in plant roots during colonization by closely related pathogenic and mutualistic fungi.</title>
        <authorList>
            <person name="Hacquard S."/>
            <person name="Kracher B."/>
            <person name="Hiruma K."/>
            <person name="Weinman A."/>
            <person name="Muench P."/>
            <person name="Garrido Oter R."/>
            <person name="Ver Loren van Themaat E."/>
            <person name="Dallerey J.-F."/>
            <person name="Damm U."/>
            <person name="Henrissat B."/>
            <person name="Lespinet O."/>
            <person name="Thon M."/>
            <person name="Kemen E."/>
            <person name="McHardy A.C."/>
            <person name="Schulze-Lefert P."/>
            <person name="O'Connell R.J."/>
        </authorList>
    </citation>
    <scope>NUCLEOTIDE SEQUENCE [LARGE SCALE GENOMIC DNA]</scope>
    <source>
        <strain evidence="1 2">MAFF 238704</strain>
    </source>
</reference>
<proteinExistence type="predicted"/>
<name>A0A166LSJ8_COLIC</name>
<sequence length="670" mass="76056">MDFFIRHLTEPTAIAEEPSLSQVVLRVRETAVCLAVLGQVDYGTRLLSILHSHGIPPFDLLEKGPEIYMKDYAQCQALAKGGTEHAVPVHPPRSDPFTRIVFAFAWEHTREWPAWASPKPEPLLSEPMAPGSAASNETTLDALEQYARTLVCNRFACPWREDMETFELIKGLALRQDNRANPHGPIPVRMYDSWILWERMLAPWPMNQIVKATGRVLALDLAVRLFNPARNSDGADVGNDEEDIEEELIDEMVVDDAIKEKEEEGSNDEDDHKSEGNFAGDEYSIEPWGRYIAQEHGAQDQMPMLGSMRALWGYEWFTDPEKNDLIKVLEIDVAELRNAAEEGCKMLIKRLESGPNRPYDGCAISELVRAIDKSTRANAKYAPDDSPDRESLFTEDRVLGPVDLDQDKFSRPTTLLRRPPPSYQDIADLEKRLEVSDPLPNDYRVFLRTTDGMGPIWWDEFNLLRLLAPISKVTVEEDQYLLGSQLELLPNWGLYGSNSINWPPLRRAILISEGGYEGQLYLVEPKYVAEAKAAFFEVYDSATDYDRRLLLREVEEVYGSLEAFSELKWGVCLHTMWSSEVIPYRSFGAALEAFAGSSRRTPKEWSLSFDPSTRKLLEIYYTPAVEWDDTKEGRLVQMGKGNLQSFENGTVSMGKLLYSDLGFNMPIVDH</sequence>
<dbReference type="AlphaFoldDB" id="A0A166LSJ8"/>
<gene>
    <name evidence="1" type="ORF">CI238_07658</name>
</gene>
<dbReference type="Proteomes" id="UP000076584">
    <property type="component" value="Unassembled WGS sequence"/>
</dbReference>
<keyword evidence="2" id="KW-1185">Reference proteome</keyword>
<organism evidence="1 2">
    <name type="scientific">Colletotrichum incanum</name>
    <name type="common">Soybean anthracnose fungus</name>
    <dbReference type="NCBI Taxonomy" id="1573173"/>
    <lineage>
        <taxon>Eukaryota</taxon>
        <taxon>Fungi</taxon>
        <taxon>Dikarya</taxon>
        <taxon>Ascomycota</taxon>
        <taxon>Pezizomycotina</taxon>
        <taxon>Sordariomycetes</taxon>
        <taxon>Hypocreomycetidae</taxon>
        <taxon>Glomerellales</taxon>
        <taxon>Glomerellaceae</taxon>
        <taxon>Colletotrichum</taxon>
        <taxon>Colletotrichum spaethianum species complex</taxon>
    </lineage>
</organism>
<evidence type="ECO:0000313" key="2">
    <source>
        <dbReference type="Proteomes" id="UP000076584"/>
    </source>
</evidence>
<dbReference type="InterPro" id="IPR037883">
    <property type="entry name" value="Knr4/Smi1-like_sf"/>
</dbReference>
<protein>
    <recommendedName>
        <fullName evidence="3">Knr4/Smi1-like domain-containing protein</fullName>
    </recommendedName>
</protein>
<evidence type="ECO:0000313" key="1">
    <source>
        <dbReference type="EMBL" id="KZL63888.1"/>
    </source>
</evidence>
<evidence type="ECO:0008006" key="3">
    <source>
        <dbReference type="Google" id="ProtNLM"/>
    </source>
</evidence>
<dbReference type="EMBL" id="LFIW01002722">
    <property type="protein sequence ID" value="KZL63888.1"/>
    <property type="molecule type" value="Genomic_DNA"/>
</dbReference>
<dbReference type="SUPFAM" id="SSF160631">
    <property type="entry name" value="SMI1/KNR4-like"/>
    <property type="match status" value="1"/>
</dbReference>
<comment type="caution">
    <text evidence="1">The sequence shown here is derived from an EMBL/GenBank/DDBJ whole genome shotgun (WGS) entry which is preliminary data.</text>
</comment>